<evidence type="ECO:0000259" key="9">
    <source>
        <dbReference type="PROSITE" id="PS51193"/>
    </source>
</evidence>
<evidence type="ECO:0000313" key="11">
    <source>
        <dbReference type="Proteomes" id="UP000249061"/>
    </source>
</evidence>
<evidence type="ECO:0000313" key="10">
    <source>
        <dbReference type="EMBL" id="PZR06403.1"/>
    </source>
</evidence>
<feature type="domain" description="Helicase ATP-binding" evidence="8">
    <location>
        <begin position="6"/>
        <end position="238"/>
    </location>
</feature>
<sequence length="626" mass="68859">MANAVAKALEQGRYLLAEAGTGTGKTLAYLVPALLSGKRVVISTATRTLQEQIFNKDIPLLRDEVGLPVKAALLKGRNNYLCAAKFERFESFPLFAVPADAEHWDSFREWAFATETGDRSETNVPDNWSTWTQVSTTAESCTGTRCPFYETCFVTRARRAASECQLIVVNHALFFADLSLKQRGEELELGVLPSYDAVVFDEAHALEDVATEYFGLTASSGRLAVLATDVLENVPKTHQHSATLTAMALELRARSEQFFLRLSVALTGEVPTPRGDGEGPTFHDLRLLPESLTPVRGEGALVLETLGAMAALCPEDDEDLGPVHRRAMEAALALDATLRADDPTQVYWASSRGRTLALRAAPIDVGESLSSFLYDTVDSVVFTSATLQAAGSGGFEFVLQRLGLKERPWDTLQVESPFDYSKQALLYVPGYLPEPSSPDWTLAFAREVFQLLRLSGGRAFVLFTSLKHMDGVHSLVAPHLKVPVLKQGDAPRRALLEQFLSEPSVLFASQSFWEGVDVPGDALSMVIIDRLPFAPPNEPLQAARMDAVKEKGGSPFDDYQVPQAALALRQGFGRLIRTARDRGVVALGDSRVVRKRYGAKFLSSLPPVRRVARFEDVRTWWNEREP</sequence>
<protein>
    <recommendedName>
        <fullName evidence="6">DNA 5'-3' helicase</fullName>
        <ecNumber evidence="6">5.6.2.3</ecNumber>
    </recommendedName>
</protein>
<dbReference type="SMART" id="SM00491">
    <property type="entry name" value="HELICc2"/>
    <property type="match status" value="1"/>
</dbReference>
<feature type="domain" description="Helicase ATP-binding" evidence="9">
    <location>
        <begin position="1"/>
        <end position="255"/>
    </location>
</feature>
<dbReference type="InterPro" id="IPR006555">
    <property type="entry name" value="ATP-dep_Helicase_C"/>
</dbReference>
<dbReference type="GO" id="GO:0003676">
    <property type="term" value="F:nucleic acid binding"/>
    <property type="evidence" value="ECO:0007669"/>
    <property type="project" value="InterPro"/>
</dbReference>
<evidence type="ECO:0000256" key="5">
    <source>
        <dbReference type="ARBA" id="ARBA00038058"/>
    </source>
</evidence>
<evidence type="ECO:0000259" key="8">
    <source>
        <dbReference type="PROSITE" id="PS51192"/>
    </source>
</evidence>
<dbReference type="EMBL" id="QFQP01000038">
    <property type="protein sequence ID" value="PZR06403.1"/>
    <property type="molecule type" value="Genomic_DNA"/>
</dbReference>
<dbReference type="GO" id="GO:0016818">
    <property type="term" value="F:hydrolase activity, acting on acid anhydrides, in phosphorus-containing anhydrides"/>
    <property type="evidence" value="ECO:0007669"/>
    <property type="project" value="InterPro"/>
</dbReference>
<keyword evidence="10" id="KW-0347">Helicase</keyword>
<dbReference type="InterPro" id="IPR011545">
    <property type="entry name" value="DEAD/DEAH_box_helicase_dom"/>
</dbReference>
<organism evidence="10 11">
    <name type="scientific">Archangium gephyra</name>
    <dbReference type="NCBI Taxonomy" id="48"/>
    <lineage>
        <taxon>Bacteria</taxon>
        <taxon>Pseudomonadati</taxon>
        <taxon>Myxococcota</taxon>
        <taxon>Myxococcia</taxon>
        <taxon>Myxococcales</taxon>
        <taxon>Cystobacterineae</taxon>
        <taxon>Archangiaceae</taxon>
        <taxon>Archangium</taxon>
    </lineage>
</organism>
<name>A0A2W5T0N7_9BACT</name>
<comment type="caution">
    <text evidence="10">The sequence shown here is derived from an EMBL/GenBank/DDBJ whole genome shotgun (WGS) entry which is preliminary data.</text>
</comment>
<dbReference type="PROSITE" id="PS51193">
    <property type="entry name" value="HELICASE_ATP_BIND_2"/>
    <property type="match status" value="1"/>
</dbReference>
<dbReference type="GO" id="GO:0043139">
    <property type="term" value="F:5'-3' DNA helicase activity"/>
    <property type="evidence" value="ECO:0007669"/>
    <property type="project" value="UniProtKB-EC"/>
</dbReference>
<evidence type="ECO:0000256" key="4">
    <source>
        <dbReference type="ARBA" id="ARBA00022840"/>
    </source>
</evidence>
<dbReference type="Gene3D" id="3.40.50.300">
    <property type="entry name" value="P-loop containing nucleotide triphosphate hydrolases"/>
    <property type="match status" value="2"/>
</dbReference>
<dbReference type="GO" id="GO:0006139">
    <property type="term" value="P:nucleobase-containing compound metabolic process"/>
    <property type="evidence" value="ECO:0007669"/>
    <property type="project" value="InterPro"/>
</dbReference>
<dbReference type="InterPro" id="IPR014013">
    <property type="entry name" value="Helic_SF1/SF2_ATP-bd_DinG/Rad3"/>
</dbReference>
<dbReference type="EC" id="5.6.2.3" evidence="6"/>
<dbReference type="Pfam" id="PF00270">
    <property type="entry name" value="DEAD"/>
    <property type="match status" value="1"/>
</dbReference>
<accession>A0A2W5T0N7</accession>
<dbReference type="PROSITE" id="PS51192">
    <property type="entry name" value="HELICASE_ATP_BIND_1"/>
    <property type="match status" value="1"/>
</dbReference>
<keyword evidence="3" id="KW-0378">Hydrolase</keyword>
<comment type="similarity">
    <text evidence="5">Belongs to the helicase family. DinG subfamily.</text>
</comment>
<evidence type="ECO:0000256" key="3">
    <source>
        <dbReference type="ARBA" id="ARBA00022801"/>
    </source>
</evidence>
<evidence type="ECO:0000256" key="1">
    <source>
        <dbReference type="ARBA" id="ARBA00001966"/>
    </source>
</evidence>
<dbReference type="AlphaFoldDB" id="A0A2W5T0N7"/>
<dbReference type="GO" id="GO:0005524">
    <property type="term" value="F:ATP binding"/>
    <property type="evidence" value="ECO:0007669"/>
    <property type="project" value="UniProtKB-KW"/>
</dbReference>
<dbReference type="PANTHER" id="PTHR11472">
    <property type="entry name" value="DNA REPAIR DEAD HELICASE RAD3/XP-D SUBFAMILY MEMBER"/>
    <property type="match status" value="1"/>
</dbReference>
<dbReference type="PANTHER" id="PTHR11472:SF34">
    <property type="entry name" value="REGULATOR OF TELOMERE ELONGATION HELICASE 1"/>
    <property type="match status" value="1"/>
</dbReference>
<dbReference type="SUPFAM" id="SSF52540">
    <property type="entry name" value="P-loop containing nucleoside triphosphate hydrolases"/>
    <property type="match status" value="2"/>
</dbReference>
<dbReference type="Pfam" id="PF13307">
    <property type="entry name" value="Helicase_C_2"/>
    <property type="match status" value="1"/>
</dbReference>
<gene>
    <name evidence="10" type="ORF">DI536_30410</name>
</gene>
<keyword evidence="2" id="KW-0547">Nucleotide-binding</keyword>
<comment type="cofactor">
    <cofactor evidence="1">
        <name>[4Fe-4S] cluster</name>
        <dbReference type="ChEBI" id="CHEBI:49883"/>
    </cofactor>
</comment>
<evidence type="ECO:0000256" key="6">
    <source>
        <dbReference type="ARBA" id="ARBA00044969"/>
    </source>
</evidence>
<dbReference type="InterPro" id="IPR014001">
    <property type="entry name" value="Helicase_ATP-bd"/>
</dbReference>
<dbReference type="InterPro" id="IPR045028">
    <property type="entry name" value="DinG/Rad3-like"/>
</dbReference>
<proteinExistence type="inferred from homology"/>
<keyword evidence="4" id="KW-0067">ATP-binding</keyword>
<comment type="catalytic activity">
    <reaction evidence="7">
        <text>ATP + H2O = ADP + phosphate + H(+)</text>
        <dbReference type="Rhea" id="RHEA:13065"/>
        <dbReference type="ChEBI" id="CHEBI:15377"/>
        <dbReference type="ChEBI" id="CHEBI:15378"/>
        <dbReference type="ChEBI" id="CHEBI:30616"/>
        <dbReference type="ChEBI" id="CHEBI:43474"/>
        <dbReference type="ChEBI" id="CHEBI:456216"/>
        <dbReference type="EC" id="5.6.2.3"/>
    </reaction>
</comment>
<evidence type="ECO:0000256" key="2">
    <source>
        <dbReference type="ARBA" id="ARBA00022741"/>
    </source>
</evidence>
<dbReference type="Proteomes" id="UP000249061">
    <property type="component" value="Unassembled WGS sequence"/>
</dbReference>
<dbReference type="InterPro" id="IPR027417">
    <property type="entry name" value="P-loop_NTPase"/>
</dbReference>
<reference evidence="10 11" key="1">
    <citation type="submission" date="2017-08" db="EMBL/GenBank/DDBJ databases">
        <title>Infants hospitalized years apart are colonized by the same room-sourced microbial strains.</title>
        <authorList>
            <person name="Brooks B."/>
            <person name="Olm M.R."/>
            <person name="Firek B.A."/>
            <person name="Baker R."/>
            <person name="Thomas B.C."/>
            <person name="Morowitz M.J."/>
            <person name="Banfield J.F."/>
        </authorList>
    </citation>
    <scope>NUCLEOTIDE SEQUENCE [LARGE SCALE GENOMIC DNA]</scope>
    <source>
        <strain evidence="10">S2_003_000_R2_14</strain>
    </source>
</reference>
<evidence type="ECO:0000256" key="7">
    <source>
        <dbReference type="ARBA" id="ARBA00048954"/>
    </source>
</evidence>